<dbReference type="SUPFAM" id="SSF56219">
    <property type="entry name" value="DNase I-like"/>
    <property type="match status" value="1"/>
</dbReference>
<evidence type="ECO:0000313" key="2">
    <source>
        <dbReference type="Proteomes" id="UP000712673"/>
    </source>
</evidence>
<organism evidence="1 2">
    <name type="scientific">Tectimicrobiota bacterium</name>
    <dbReference type="NCBI Taxonomy" id="2528274"/>
    <lineage>
        <taxon>Bacteria</taxon>
        <taxon>Pseudomonadati</taxon>
        <taxon>Nitrospinota/Tectimicrobiota group</taxon>
        <taxon>Candidatus Tectimicrobiota</taxon>
    </lineage>
</organism>
<keyword evidence="1" id="KW-0255">Endonuclease</keyword>
<dbReference type="EMBL" id="VGLS01001177">
    <property type="protein sequence ID" value="MBM3227074.1"/>
    <property type="molecule type" value="Genomic_DNA"/>
</dbReference>
<reference evidence="1" key="1">
    <citation type="submission" date="2019-03" db="EMBL/GenBank/DDBJ databases">
        <title>Lake Tanganyika Metagenome-Assembled Genomes (MAGs).</title>
        <authorList>
            <person name="Tran P."/>
        </authorList>
    </citation>
    <scope>NUCLEOTIDE SEQUENCE</scope>
    <source>
        <strain evidence="1">K_DeepCast_65m_m2_066</strain>
    </source>
</reference>
<dbReference type="Proteomes" id="UP000712673">
    <property type="component" value="Unassembled WGS sequence"/>
</dbReference>
<protein>
    <submittedName>
        <fullName evidence="1">Endonuclease/exonuclease/phosphatase</fullName>
    </submittedName>
</protein>
<dbReference type="AlphaFoldDB" id="A0A937W4W3"/>
<name>A0A937W4W3_UNCTE</name>
<evidence type="ECO:0000313" key="1">
    <source>
        <dbReference type="EMBL" id="MBM3227074.1"/>
    </source>
</evidence>
<dbReference type="Gene3D" id="3.60.10.10">
    <property type="entry name" value="Endonuclease/exonuclease/phosphatase"/>
    <property type="match status" value="1"/>
</dbReference>
<comment type="caution">
    <text evidence="1">The sequence shown here is derived from an EMBL/GenBank/DDBJ whole genome shotgun (WGS) entry which is preliminary data.</text>
</comment>
<gene>
    <name evidence="1" type="ORF">FJZ47_25180</name>
</gene>
<dbReference type="GO" id="GO:0004519">
    <property type="term" value="F:endonuclease activity"/>
    <property type="evidence" value="ECO:0007669"/>
    <property type="project" value="UniProtKB-KW"/>
</dbReference>
<keyword evidence="1" id="KW-0540">Nuclease</keyword>
<accession>A0A937W4W3</accession>
<proteinExistence type="predicted"/>
<sequence length="136" mass="15126">MPFYASLTRESVQVQQRAAAGLLALQAQLKASVPARTMAETLLLATWNIREFDSAKYGPRCAESFFYIAEIIDHFDLVAIQEVREDLTALHQLLDILGAWWRYIVTDVTAGAAGNGERLAFVYDSRKVTFNGLAGE</sequence>
<dbReference type="InterPro" id="IPR036691">
    <property type="entry name" value="Endo/exonu/phosph_ase_sf"/>
</dbReference>
<feature type="non-terminal residue" evidence="1">
    <location>
        <position position="136"/>
    </location>
</feature>
<keyword evidence="1" id="KW-0378">Hydrolase</keyword>